<accession>A0A212LYB2</accession>
<evidence type="ECO:0000313" key="2">
    <source>
        <dbReference type="EMBL" id="SCM82389.1"/>
    </source>
</evidence>
<dbReference type="EMBL" id="FMJE01000005">
    <property type="protein sequence ID" value="SCM82389.1"/>
    <property type="molecule type" value="Genomic_DNA"/>
</dbReference>
<dbReference type="RefSeq" id="WP_288185070.1">
    <property type="nucleotide sequence ID" value="NZ_LT608335.1"/>
</dbReference>
<dbReference type="InterPro" id="IPR043998">
    <property type="entry name" value="Put_Metallopep"/>
</dbReference>
<feature type="domain" description="Putative phage metallopeptidase" evidence="1">
    <location>
        <begin position="18"/>
        <end position="131"/>
    </location>
</feature>
<protein>
    <recommendedName>
        <fullName evidence="1">Putative phage metallopeptidase domain-containing protein</fullName>
    </recommendedName>
</protein>
<dbReference type="AlphaFoldDB" id="A0A212LYB2"/>
<dbReference type="Pfam" id="PF18894">
    <property type="entry name" value="PhageMetallopep"/>
    <property type="match status" value="1"/>
</dbReference>
<proteinExistence type="predicted"/>
<name>A0A212LYB2_9FIRM</name>
<gene>
    <name evidence="2" type="ORF">KL86SPO_50160</name>
</gene>
<organism evidence="2">
    <name type="scientific">uncultured Sporomusa sp</name>
    <dbReference type="NCBI Taxonomy" id="307249"/>
    <lineage>
        <taxon>Bacteria</taxon>
        <taxon>Bacillati</taxon>
        <taxon>Bacillota</taxon>
        <taxon>Negativicutes</taxon>
        <taxon>Selenomonadales</taxon>
        <taxon>Sporomusaceae</taxon>
        <taxon>Sporomusa</taxon>
        <taxon>environmental samples</taxon>
    </lineage>
</organism>
<evidence type="ECO:0000259" key="1">
    <source>
        <dbReference type="Pfam" id="PF18894"/>
    </source>
</evidence>
<reference evidence="2" key="1">
    <citation type="submission" date="2016-08" db="EMBL/GenBank/DDBJ databases">
        <authorList>
            <person name="Seilhamer J.J."/>
        </authorList>
    </citation>
    <scope>NUCLEOTIDE SEQUENCE</scope>
    <source>
        <strain evidence="2">86</strain>
    </source>
</reference>
<sequence length="177" mass="21105">MPEASRLVVVDEWSGKYQINEVYRDPAMKLVKQFQDLQYVPVEAILFVDNIDGSGKNKDKVKYAEIRKIPEKWQDLIKQMTGRTFCYMLEFYKKNMEDMTWSQVLMVLYRELRKIGADGDFRAYAIEEWPEIFYSVGYDWHGKNRIITNILEAGGEWENMRQPRLFEPVDSTIRRVK</sequence>